<keyword evidence="3" id="KW-0238">DNA-binding</keyword>
<evidence type="ECO:0000256" key="4">
    <source>
        <dbReference type="ARBA" id="ARBA00023163"/>
    </source>
</evidence>
<dbReference type="InterPro" id="IPR000551">
    <property type="entry name" value="MerR-type_HTH_dom"/>
</dbReference>
<dbReference type="PANTHER" id="PTHR30204">
    <property type="entry name" value="REDOX-CYCLING DRUG-SENSING TRANSCRIPTIONAL ACTIVATOR SOXR"/>
    <property type="match status" value="1"/>
</dbReference>
<evidence type="ECO:0000256" key="1">
    <source>
        <dbReference type="ARBA" id="ARBA00022491"/>
    </source>
</evidence>
<dbReference type="RefSeq" id="WP_213411849.1">
    <property type="nucleotide sequence ID" value="NZ_BOVK01000023.1"/>
</dbReference>
<evidence type="ECO:0000256" key="3">
    <source>
        <dbReference type="ARBA" id="ARBA00023125"/>
    </source>
</evidence>
<dbReference type="Pfam" id="PF13411">
    <property type="entry name" value="MerR_1"/>
    <property type="match status" value="1"/>
</dbReference>
<dbReference type="PANTHER" id="PTHR30204:SF69">
    <property type="entry name" value="MERR-FAMILY TRANSCRIPTIONAL REGULATOR"/>
    <property type="match status" value="1"/>
</dbReference>
<dbReference type="PROSITE" id="PS50937">
    <property type="entry name" value="HTH_MERR_2"/>
    <property type="match status" value="2"/>
</dbReference>
<reference evidence="6" key="1">
    <citation type="submission" date="2021-04" db="EMBL/GenBank/DDBJ databases">
        <title>Draft genome sequence of Xylanibacillus composti strain K13.</title>
        <authorList>
            <person name="Uke A."/>
            <person name="Chhe C."/>
            <person name="Baramee S."/>
            <person name="Kosugi A."/>
        </authorList>
    </citation>
    <scope>NUCLEOTIDE SEQUENCE</scope>
    <source>
        <strain evidence="6">K13</strain>
    </source>
</reference>
<dbReference type="Proteomes" id="UP000677918">
    <property type="component" value="Unassembled WGS sequence"/>
</dbReference>
<dbReference type="AlphaFoldDB" id="A0A8J4M1V5"/>
<comment type="caution">
    <text evidence="6">The sequence shown here is derived from an EMBL/GenBank/DDBJ whole genome shotgun (WGS) entry which is preliminary data.</text>
</comment>
<dbReference type="SUPFAM" id="SSF46955">
    <property type="entry name" value="Putative DNA-binding domain"/>
    <property type="match status" value="2"/>
</dbReference>
<keyword evidence="1" id="KW-0678">Repressor</keyword>
<proteinExistence type="predicted"/>
<dbReference type="Pfam" id="PF00376">
    <property type="entry name" value="MerR"/>
    <property type="match status" value="1"/>
</dbReference>
<dbReference type="GO" id="GO:0003677">
    <property type="term" value="F:DNA binding"/>
    <property type="evidence" value="ECO:0007669"/>
    <property type="project" value="UniProtKB-KW"/>
</dbReference>
<evidence type="ECO:0000259" key="5">
    <source>
        <dbReference type="PROSITE" id="PS50937"/>
    </source>
</evidence>
<keyword evidence="2" id="KW-0805">Transcription regulation</keyword>
<dbReference type="SMART" id="SM00422">
    <property type="entry name" value="HTH_MERR"/>
    <property type="match status" value="2"/>
</dbReference>
<dbReference type="EMBL" id="BOVK01000023">
    <property type="protein sequence ID" value="GIQ69034.1"/>
    <property type="molecule type" value="Genomic_DNA"/>
</dbReference>
<feature type="domain" description="HTH merR-type" evidence="5">
    <location>
        <begin position="1"/>
        <end position="69"/>
    </location>
</feature>
<dbReference type="Gene3D" id="1.10.1660.10">
    <property type="match status" value="2"/>
</dbReference>
<keyword evidence="4" id="KW-0804">Transcription</keyword>
<feature type="domain" description="HTH merR-type" evidence="5">
    <location>
        <begin position="118"/>
        <end position="187"/>
    </location>
</feature>
<accession>A0A8J4M1V5</accession>
<evidence type="ECO:0000313" key="7">
    <source>
        <dbReference type="Proteomes" id="UP000677918"/>
    </source>
</evidence>
<evidence type="ECO:0000313" key="6">
    <source>
        <dbReference type="EMBL" id="GIQ69034.1"/>
    </source>
</evidence>
<name>A0A8J4M1V5_9BACL</name>
<keyword evidence="7" id="KW-1185">Reference proteome</keyword>
<protein>
    <recommendedName>
        <fullName evidence="5">HTH merR-type domain-containing protein</fullName>
    </recommendedName>
</protein>
<gene>
    <name evidence="6" type="ORF">XYCOK13_18580</name>
</gene>
<dbReference type="GO" id="GO:0003700">
    <property type="term" value="F:DNA-binding transcription factor activity"/>
    <property type="evidence" value="ECO:0007669"/>
    <property type="project" value="InterPro"/>
</dbReference>
<evidence type="ECO:0000256" key="2">
    <source>
        <dbReference type="ARBA" id="ARBA00023015"/>
    </source>
</evidence>
<sequence length="235" mass="27130">MIRPIDIARMLNISTSALRHYEQWRIIPSVTRGENGYRRYTDVHVAYFTCIRAMNPGFGMKVTREVMQQLLAGRIDDALWIVNQRQAELQQQKQTADRTLRILEHESADEGRKIDGKAMTIGQISEETGVPSSAIRHWERMGLLEVDRNPGNGYRCFSPAQIRRILIINTLRSVVWSLDIIKEVLREVDHNDLQQARRMAQESLSYLNAMNRLQMQGIHALYALIEKIEQEAAAM</sequence>
<organism evidence="6 7">
    <name type="scientific">Xylanibacillus composti</name>
    <dbReference type="NCBI Taxonomy" id="1572762"/>
    <lineage>
        <taxon>Bacteria</taxon>
        <taxon>Bacillati</taxon>
        <taxon>Bacillota</taxon>
        <taxon>Bacilli</taxon>
        <taxon>Bacillales</taxon>
        <taxon>Paenibacillaceae</taxon>
        <taxon>Xylanibacillus</taxon>
    </lineage>
</organism>
<dbReference type="InterPro" id="IPR009061">
    <property type="entry name" value="DNA-bd_dom_put_sf"/>
</dbReference>
<dbReference type="InterPro" id="IPR047057">
    <property type="entry name" value="MerR_fam"/>
</dbReference>